<name>A0ABW2N7A7_9ACTN</name>
<feature type="compositionally biased region" description="Basic residues" evidence="1">
    <location>
        <begin position="62"/>
        <end position="72"/>
    </location>
</feature>
<keyword evidence="3" id="KW-1185">Reference proteome</keyword>
<evidence type="ECO:0000256" key="1">
    <source>
        <dbReference type="SAM" id="MobiDB-lite"/>
    </source>
</evidence>
<proteinExistence type="predicted"/>
<accession>A0ABW2N7A7</accession>
<gene>
    <name evidence="2" type="ORF">ACFQO6_18840</name>
</gene>
<reference evidence="3" key="1">
    <citation type="journal article" date="2019" name="Int. J. Syst. Evol. Microbiol.">
        <title>The Global Catalogue of Microorganisms (GCM) 10K type strain sequencing project: providing services to taxonomists for standard genome sequencing and annotation.</title>
        <authorList>
            <consortium name="The Broad Institute Genomics Platform"/>
            <consortium name="The Broad Institute Genome Sequencing Center for Infectious Disease"/>
            <person name="Wu L."/>
            <person name="Ma J."/>
        </authorList>
    </citation>
    <scope>NUCLEOTIDE SEQUENCE [LARGE SCALE GENOMIC DNA]</scope>
    <source>
        <strain evidence="3">FCH27</strain>
    </source>
</reference>
<feature type="region of interest" description="Disordered" evidence="1">
    <location>
        <begin position="62"/>
        <end position="81"/>
    </location>
</feature>
<protein>
    <submittedName>
        <fullName evidence="2">Uncharacterized protein</fullName>
    </submittedName>
</protein>
<dbReference type="RefSeq" id="WP_255893020.1">
    <property type="nucleotide sequence ID" value="NZ_JAFMZM010000008.1"/>
</dbReference>
<evidence type="ECO:0000313" key="3">
    <source>
        <dbReference type="Proteomes" id="UP001596524"/>
    </source>
</evidence>
<evidence type="ECO:0000313" key="2">
    <source>
        <dbReference type="EMBL" id="MFC7362334.1"/>
    </source>
</evidence>
<feature type="region of interest" description="Disordered" evidence="1">
    <location>
        <begin position="27"/>
        <end position="46"/>
    </location>
</feature>
<dbReference type="EMBL" id="JBHTCH010000023">
    <property type="protein sequence ID" value="MFC7362334.1"/>
    <property type="molecule type" value="Genomic_DNA"/>
</dbReference>
<organism evidence="2 3">
    <name type="scientific">Nocardioides astragali</name>
    <dbReference type="NCBI Taxonomy" id="1776736"/>
    <lineage>
        <taxon>Bacteria</taxon>
        <taxon>Bacillati</taxon>
        <taxon>Actinomycetota</taxon>
        <taxon>Actinomycetes</taxon>
        <taxon>Propionibacteriales</taxon>
        <taxon>Nocardioidaceae</taxon>
        <taxon>Nocardioides</taxon>
    </lineage>
</organism>
<comment type="caution">
    <text evidence="2">The sequence shown here is derived from an EMBL/GenBank/DDBJ whole genome shotgun (WGS) entry which is preliminary data.</text>
</comment>
<sequence length="81" mass="9424">MTSPKEPSAQRLPNGPADREALARIVDEDGARDEAENGYFEDANDPQFVAIETAQRRFRSQLRRRLRHRDARRRPEEHPEA</sequence>
<dbReference type="Proteomes" id="UP001596524">
    <property type="component" value="Unassembled WGS sequence"/>
</dbReference>